<dbReference type="InterPro" id="IPR001509">
    <property type="entry name" value="Epimerase_deHydtase"/>
</dbReference>
<accession>A0A317XDP4</accession>
<dbReference type="PANTHER" id="PTHR10366:SF564">
    <property type="entry name" value="STEROL-4-ALPHA-CARBOXYLATE 3-DEHYDROGENASE, DECARBOXYLATING"/>
    <property type="match status" value="1"/>
</dbReference>
<protein>
    <submittedName>
        <fullName evidence="4">NAD(P)-binding protein</fullName>
    </submittedName>
</protein>
<name>A0A317XDP4_9EURO</name>
<keyword evidence="1" id="KW-0560">Oxidoreductase</keyword>
<evidence type="ECO:0000256" key="2">
    <source>
        <dbReference type="ARBA" id="ARBA00023445"/>
    </source>
</evidence>
<dbReference type="OrthoDB" id="2735536at2759"/>
<dbReference type="Pfam" id="PF01370">
    <property type="entry name" value="Epimerase"/>
    <property type="match status" value="1"/>
</dbReference>
<dbReference type="GeneID" id="37112738"/>
<comment type="similarity">
    <text evidence="2">Belongs to the NAD(P)-dependent epimerase/dehydratase family. Dihydroflavonol-4-reductase subfamily.</text>
</comment>
<evidence type="ECO:0000313" key="5">
    <source>
        <dbReference type="Proteomes" id="UP000246702"/>
    </source>
</evidence>
<sequence>MSRILVTGGSGFLANALIDTLLARGHSVVTTVRSPEKAQRLQSQRPEIPSSRLSFQIVEDISQLNAFDQAVVSDPPFTAVIHTASPFHYSIDNVKKDMLDPAVNGTVGILQSVHKYAPTVKRVVITSSFAAMFNASKPARSKYSEADWNPVTWEDAESAGNAQGQAGYRTSKALAEKEAWGFMEKEKPEFSLTVMNPSLIFGPVPSSLKSLGEVNTSNQRIRDFVDGKFKEKCPPTGSQFWVDVRDAALAHAVAVEKEETAGKRYFLTAGSFCNAEVVEVLGVEFPESREGLPEGEALANGRFPSGGPKYGFDNSASIEGLGLKYRSLKESVVDTVLSLRAVEKALAK</sequence>
<dbReference type="SUPFAM" id="SSF51735">
    <property type="entry name" value="NAD(P)-binding Rossmann-fold domains"/>
    <property type="match status" value="1"/>
</dbReference>
<evidence type="ECO:0000259" key="3">
    <source>
        <dbReference type="Pfam" id="PF01370"/>
    </source>
</evidence>
<dbReference type="Proteomes" id="UP000246702">
    <property type="component" value="Unassembled WGS sequence"/>
</dbReference>
<feature type="domain" description="NAD-dependent epimerase/dehydratase" evidence="3">
    <location>
        <begin position="4"/>
        <end position="262"/>
    </location>
</feature>
<dbReference type="InterPro" id="IPR036291">
    <property type="entry name" value="NAD(P)-bd_dom_sf"/>
</dbReference>
<dbReference type="STRING" id="1450535.A0A317XDP4"/>
<dbReference type="InterPro" id="IPR050425">
    <property type="entry name" value="NAD(P)_dehydrat-like"/>
</dbReference>
<dbReference type="GO" id="GO:0016616">
    <property type="term" value="F:oxidoreductase activity, acting on the CH-OH group of donors, NAD or NADP as acceptor"/>
    <property type="evidence" value="ECO:0007669"/>
    <property type="project" value="TreeGrafter"/>
</dbReference>
<proteinExistence type="inferred from homology"/>
<dbReference type="PANTHER" id="PTHR10366">
    <property type="entry name" value="NAD DEPENDENT EPIMERASE/DEHYDRATASE"/>
    <property type="match status" value="1"/>
</dbReference>
<dbReference type="RefSeq" id="XP_025473435.1">
    <property type="nucleotide sequence ID" value="XM_025610595.1"/>
</dbReference>
<reference evidence="4 5" key="1">
    <citation type="submission" date="2016-12" db="EMBL/GenBank/DDBJ databases">
        <title>The genomes of Aspergillus section Nigri reveals drivers in fungal speciation.</title>
        <authorList>
            <consortium name="DOE Joint Genome Institute"/>
            <person name="Vesth T.C."/>
            <person name="Nybo J."/>
            <person name="Theobald S."/>
            <person name="Brandl J."/>
            <person name="Frisvad J.C."/>
            <person name="Nielsen K.F."/>
            <person name="Lyhne E.K."/>
            <person name="Kogle M.E."/>
            <person name="Kuo A."/>
            <person name="Riley R."/>
            <person name="Clum A."/>
            <person name="Nolan M."/>
            <person name="Lipzen A."/>
            <person name="Salamov A."/>
            <person name="Henrissat B."/>
            <person name="Wiebenga A."/>
            <person name="De Vries R.P."/>
            <person name="Grigoriev I.V."/>
            <person name="Mortensen U.H."/>
            <person name="Andersen M.R."/>
            <person name="Baker S.E."/>
        </authorList>
    </citation>
    <scope>NUCLEOTIDE SEQUENCE [LARGE SCALE GENOMIC DNA]</scope>
    <source>
        <strain evidence="4 5">CBS 115572</strain>
    </source>
</reference>
<gene>
    <name evidence="4" type="ORF">BO94DRAFT_530050</name>
</gene>
<organism evidence="4 5">
    <name type="scientific">Aspergillus sclerotioniger CBS 115572</name>
    <dbReference type="NCBI Taxonomy" id="1450535"/>
    <lineage>
        <taxon>Eukaryota</taxon>
        <taxon>Fungi</taxon>
        <taxon>Dikarya</taxon>
        <taxon>Ascomycota</taxon>
        <taxon>Pezizomycotina</taxon>
        <taxon>Eurotiomycetes</taxon>
        <taxon>Eurotiomycetidae</taxon>
        <taxon>Eurotiales</taxon>
        <taxon>Aspergillaceae</taxon>
        <taxon>Aspergillus</taxon>
        <taxon>Aspergillus subgen. Circumdati</taxon>
    </lineage>
</organism>
<dbReference type="Gene3D" id="3.40.50.720">
    <property type="entry name" value="NAD(P)-binding Rossmann-like Domain"/>
    <property type="match status" value="1"/>
</dbReference>
<keyword evidence="5" id="KW-1185">Reference proteome</keyword>
<evidence type="ECO:0000313" key="4">
    <source>
        <dbReference type="EMBL" id="PWY96674.1"/>
    </source>
</evidence>
<dbReference type="AlphaFoldDB" id="A0A317XDP4"/>
<dbReference type="EMBL" id="MSFK01000001">
    <property type="protein sequence ID" value="PWY96674.1"/>
    <property type="molecule type" value="Genomic_DNA"/>
</dbReference>
<comment type="caution">
    <text evidence="4">The sequence shown here is derived from an EMBL/GenBank/DDBJ whole genome shotgun (WGS) entry which is preliminary data.</text>
</comment>
<dbReference type="CDD" id="cd05227">
    <property type="entry name" value="AR_SDR_e"/>
    <property type="match status" value="1"/>
</dbReference>
<dbReference type="FunFam" id="3.40.50.720:FF:000191">
    <property type="entry name" value="Methylglyoxal reductase (NADPH-dependent)"/>
    <property type="match status" value="1"/>
</dbReference>
<evidence type="ECO:0000256" key="1">
    <source>
        <dbReference type="ARBA" id="ARBA00023002"/>
    </source>
</evidence>